<dbReference type="PANTHER" id="PTHR39142">
    <property type="entry name" value="MID1P"/>
    <property type="match status" value="1"/>
</dbReference>
<evidence type="ECO:0000313" key="3">
    <source>
        <dbReference type="Proteomes" id="UP000196158"/>
    </source>
</evidence>
<evidence type="ECO:0000256" key="1">
    <source>
        <dbReference type="SAM" id="SignalP"/>
    </source>
</evidence>
<accession>A0A1X7R244</accession>
<proteinExistence type="predicted"/>
<dbReference type="InterPro" id="IPR024338">
    <property type="entry name" value="MID1/Yam8"/>
</dbReference>
<dbReference type="GO" id="GO:0098703">
    <property type="term" value="P:calcium ion import across plasma membrane"/>
    <property type="evidence" value="ECO:0007669"/>
    <property type="project" value="InterPro"/>
</dbReference>
<dbReference type="GO" id="GO:0005262">
    <property type="term" value="F:calcium channel activity"/>
    <property type="evidence" value="ECO:0007669"/>
    <property type="project" value="InterPro"/>
</dbReference>
<dbReference type="PANTHER" id="PTHR39142:SF1">
    <property type="entry name" value="AEL197CP"/>
    <property type="match status" value="1"/>
</dbReference>
<dbReference type="Proteomes" id="UP000196158">
    <property type="component" value="Unassembled WGS sequence"/>
</dbReference>
<keyword evidence="3" id="KW-1185">Reference proteome</keyword>
<dbReference type="Pfam" id="PF12929">
    <property type="entry name" value="Mid1"/>
    <property type="match status" value="1"/>
</dbReference>
<feature type="signal peptide" evidence="1">
    <location>
        <begin position="1"/>
        <end position="20"/>
    </location>
</feature>
<dbReference type="EMBL" id="FXLY01000004">
    <property type="protein sequence ID" value="SMN19520.1"/>
    <property type="molecule type" value="Genomic_DNA"/>
</dbReference>
<dbReference type="AlphaFoldDB" id="A0A1X7R244"/>
<organism evidence="2 3">
    <name type="scientific">Maudiozyma saulgeensis</name>
    <dbReference type="NCBI Taxonomy" id="1789683"/>
    <lineage>
        <taxon>Eukaryota</taxon>
        <taxon>Fungi</taxon>
        <taxon>Dikarya</taxon>
        <taxon>Ascomycota</taxon>
        <taxon>Saccharomycotina</taxon>
        <taxon>Saccharomycetes</taxon>
        <taxon>Saccharomycetales</taxon>
        <taxon>Saccharomycetaceae</taxon>
        <taxon>Maudiozyma</taxon>
    </lineage>
</organism>
<protein>
    <submittedName>
        <fullName evidence="2">Similar to Saccharomyces cerevisiae YNL291C MID1 N-glycosylated integral membrane protein of the ER membrane and plasma membrane</fullName>
    </submittedName>
</protein>
<dbReference type="STRING" id="1789683.A0A1X7R244"/>
<dbReference type="OrthoDB" id="5405745at2759"/>
<reference evidence="2 3" key="1">
    <citation type="submission" date="2017-04" db="EMBL/GenBank/DDBJ databases">
        <authorList>
            <person name="Afonso C.L."/>
            <person name="Miller P.J."/>
            <person name="Scott M.A."/>
            <person name="Spackman E."/>
            <person name="Goraichik I."/>
            <person name="Dimitrov K.M."/>
            <person name="Suarez D.L."/>
            <person name="Swayne D.E."/>
        </authorList>
    </citation>
    <scope>NUCLEOTIDE SEQUENCE [LARGE SCALE GENOMIC DNA]</scope>
</reference>
<evidence type="ECO:0000313" key="2">
    <source>
        <dbReference type="EMBL" id="SMN19520.1"/>
    </source>
</evidence>
<dbReference type="InterPro" id="IPR036790">
    <property type="entry name" value="Frizzled_dom_sf"/>
</dbReference>
<dbReference type="Gene3D" id="1.10.2000.10">
    <property type="entry name" value="Frizzled cysteine-rich domain"/>
    <property type="match status" value="1"/>
</dbReference>
<keyword evidence="1" id="KW-0732">Signal</keyword>
<name>A0A1X7R244_9SACH</name>
<gene>
    <name evidence="2" type="ORF">KASA_0O00594G</name>
</gene>
<sequence length="558" mass="63088">MIPFAPLLFILWGFLQPSYCWKYKNDDITNGSPLIGDDALFDPLTMPNYVKREASYEYDDNGKVHIKDSIIDSDNIAEWTPISSNLTAGQKDLYVFTISTSSSSSGFSPTYDILIFLSGNLCNTDDLPDDVQLSVTYAFNDTLTQNSSSGITVNFTYGYMESLTVSPIQTDTSLNVTSLYSYLYVAVEPRNKTTGQPLNTDDYPDTRWEYHLSISENDLVYQWDYRTWLDVLETDEDSALLITGADSTAAYDFTFSNFTIHDTSMYDVYVYSYNESLIIAEQFNRSLCAIKNGNYLVSSYGNVASSDVQLDRNDLYIQKIIKDGTNSTNEYFYVTGLNRSTSYVAYLTKKIGKSGSLSDVGGIVFEHVLFETKEDNTCSLIHSLDFCKDVAYSVPTSSLYLGNKTLLAEAYENISRSLYANFSKALQLIPCDTESDARYSPLRTCSDCAESYRNWICSVSIPRCTTGTSSYYMFRNKDKNRNSYIDNDIKPLSNYYEILPCIDMCYAIVRDCPSDFGFSCPNIQKTPDLLFNSYNFYNGNTDFVSCNLMGNDTETVNY</sequence>
<feature type="chain" id="PRO_5013253923" evidence="1">
    <location>
        <begin position="21"/>
        <end position="558"/>
    </location>
</feature>